<evidence type="ECO:0000256" key="2">
    <source>
        <dbReference type="ARBA" id="ARBA00023002"/>
    </source>
</evidence>
<dbReference type="InterPro" id="IPR050816">
    <property type="entry name" value="Flavin-dep_Halogenase_NPB"/>
</dbReference>
<protein>
    <recommendedName>
        <fullName evidence="6">FAD-binding domain-containing protein</fullName>
    </recommendedName>
</protein>
<keyword evidence="3" id="KW-1133">Transmembrane helix</keyword>
<dbReference type="Gene3D" id="3.50.50.60">
    <property type="entry name" value="FAD/NAD(P)-binding domain"/>
    <property type="match status" value="1"/>
</dbReference>
<dbReference type="PANTHER" id="PTHR43747:SF5">
    <property type="entry name" value="FAD-BINDING DOMAIN-CONTAINING PROTEIN"/>
    <property type="match status" value="1"/>
</dbReference>
<keyword evidence="2" id="KW-0560">Oxidoreductase</keyword>
<keyword evidence="3" id="KW-0812">Transmembrane</keyword>
<evidence type="ECO:0000313" key="5">
    <source>
        <dbReference type="Proteomes" id="UP001438707"/>
    </source>
</evidence>
<proteinExistence type="inferred from homology"/>
<evidence type="ECO:0000256" key="1">
    <source>
        <dbReference type="ARBA" id="ARBA00005706"/>
    </source>
</evidence>
<organism evidence="4 5">
    <name type="scientific">Apatococcus lobatus</name>
    <dbReference type="NCBI Taxonomy" id="904363"/>
    <lineage>
        <taxon>Eukaryota</taxon>
        <taxon>Viridiplantae</taxon>
        <taxon>Chlorophyta</taxon>
        <taxon>core chlorophytes</taxon>
        <taxon>Trebouxiophyceae</taxon>
        <taxon>Chlorellales</taxon>
        <taxon>Chlorellaceae</taxon>
        <taxon>Apatococcus</taxon>
    </lineage>
</organism>
<dbReference type="GO" id="GO:0016491">
    <property type="term" value="F:oxidoreductase activity"/>
    <property type="evidence" value="ECO:0007669"/>
    <property type="project" value="UniProtKB-KW"/>
</dbReference>
<sequence length="524" mass="57387">MCYSAEQSDNGTGTVVIIGGSIGGTVAAAAVAPLFERVIILERDDIDIVVASLSRPQAELNDMALDAQKHKSVGQMMMVHTLTPGGLHAFEDLLPGFTQDATQQGAEQLDKNAILDDKIAIYMGPKRCARWTSETYTVLPASRALVERSARLRLIKDFKNITFRTKVSVESNLFSKDGKFVTGVQVKGGEQISAALVIDTTGRKGLTAISWLKERGYGSVRSVNIDPKLSYIIQHFQLSNEAMAKENRRRGLFIFPTHPHSRGITLQSIEGDIYTAGLILMNKEKRVDTLEDFMDRVKSLPSQEPYEMLKDATPVGEIYAMHGAKGTTRRFFEEVTMPDGFIIMGDAICSLNPRFGQGMTVCAMQGQALRRELELQINRKGADMSKAVPRSAMQGFTNPFQKIAAAVLAWPYAVATGGDLEFPFTTGPRTKNPLRKMVRGYIGAARDLGYKDTKVAQALGETTLLMQPPIILFAPSMMRKVIPHSIKMLFADGGLATRAFIIILLTGLLAMAATVLKSMIPSFA</sequence>
<dbReference type="PANTHER" id="PTHR43747">
    <property type="entry name" value="FAD-BINDING PROTEIN"/>
    <property type="match status" value="1"/>
</dbReference>
<keyword evidence="3" id="KW-0472">Membrane</keyword>
<comment type="caution">
    <text evidence="4">The sequence shown here is derived from an EMBL/GenBank/DDBJ whole genome shotgun (WGS) entry which is preliminary data.</text>
</comment>
<dbReference type="AlphaFoldDB" id="A0AAW1RP62"/>
<accession>A0AAW1RP62</accession>
<feature type="transmembrane region" description="Helical" evidence="3">
    <location>
        <begin position="495"/>
        <end position="516"/>
    </location>
</feature>
<reference evidence="4 5" key="1">
    <citation type="journal article" date="2024" name="Nat. Commun.">
        <title>Phylogenomics reveals the evolutionary origins of lichenization in chlorophyte algae.</title>
        <authorList>
            <person name="Puginier C."/>
            <person name="Libourel C."/>
            <person name="Otte J."/>
            <person name="Skaloud P."/>
            <person name="Haon M."/>
            <person name="Grisel S."/>
            <person name="Petersen M."/>
            <person name="Berrin J.G."/>
            <person name="Delaux P.M."/>
            <person name="Dal Grande F."/>
            <person name="Keller J."/>
        </authorList>
    </citation>
    <scope>NUCLEOTIDE SEQUENCE [LARGE SCALE GENOMIC DNA]</scope>
    <source>
        <strain evidence="4 5">SAG 2145</strain>
    </source>
</reference>
<evidence type="ECO:0000256" key="3">
    <source>
        <dbReference type="SAM" id="Phobius"/>
    </source>
</evidence>
<evidence type="ECO:0000313" key="4">
    <source>
        <dbReference type="EMBL" id="KAK9835557.1"/>
    </source>
</evidence>
<dbReference type="Proteomes" id="UP001438707">
    <property type="component" value="Unassembled WGS sequence"/>
</dbReference>
<dbReference type="EMBL" id="JALJOS010000008">
    <property type="protein sequence ID" value="KAK9835557.1"/>
    <property type="molecule type" value="Genomic_DNA"/>
</dbReference>
<name>A0AAW1RP62_9CHLO</name>
<evidence type="ECO:0008006" key="6">
    <source>
        <dbReference type="Google" id="ProtNLM"/>
    </source>
</evidence>
<gene>
    <name evidence="4" type="ORF">WJX74_002892</name>
</gene>
<keyword evidence="5" id="KW-1185">Reference proteome</keyword>
<comment type="similarity">
    <text evidence="1">Belongs to the flavin-dependent halogenase family.</text>
</comment>
<dbReference type="InterPro" id="IPR036188">
    <property type="entry name" value="FAD/NAD-bd_sf"/>
</dbReference>
<dbReference type="SUPFAM" id="SSF51905">
    <property type="entry name" value="FAD/NAD(P)-binding domain"/>
    <property type="match status" value="1"/>
</dbReference>